<gene>
    <name evidence="2" type="primary">107369714</name>
</gene>
<evidence type="ECO:0000256" key="1">
    <source>
        <dbReference type="SAM" id="MobiDB-lite"/>
    </source>
</evidence>
<evidence type="ECO:0000313" key="3">
    <source>
        <dbReference type="Proteomes" id="UP000015104"/>
    </source>
</evidence>
<organism evidence="2 3">
    <name type="scientific">Tetranychus urticae</name>
    <name type="common">Two-spotted spider mite</name>
    <dbReference type="NCBI Taxonomy" id="32264"/>
    <lineage>
        <taxon>Eukaryota</taxon>
        <taxon>Metazoa</taxon>
        <taxon>Ecdysozoa</taxon>
        <taxon>Arthropoda</taxon>
        <taxon>Chelicerata</taxon>
        <taxon>Arachnida</taxon>
        <taxon>Acari</taxon>
        <taxon>Acariformes</taxon>
        <taxon>Trombidiformes</taxon>
        <taxon>Prostigmata</taxon>
        <taxon>Eleutherengona</taxon>
        <taxon>Raphignathae</taxon>
        <taxon>Tetranychoidea</taxon>
        <taxon>Tetranychidae</taxon>
        <taxon>Tetranychus</taxon>
    </lineage>
</organism>
<feature type="region of interest" description="Disordered" evidence="1">
    <location>
        <begin position="85"/>
        <end position="107"/>
    </location>
</feature>
<dbReference type="EMBL" id="CAEY01000991">
    <property type="status" value="NOT_ANNOTATED_CDS"/>
    <property type="molecule type" value="Genomic_DNA"/>
</dbReference>
<dbReference type="EnsemblMetazoa" id="tetur34g00720.1">
    <property type="protein sequence ID" value="tetur34g00720.1"/>
    <property type="gene ID" value="tetur34g00720"/>
</dbReference>
<proteinExistence type="predicted"/>
<dbReference type="HOGENOM" id="CLU_738362_0_0_1"/>
<dbReference type="OMA" id="NIQRPTI"/>
<reference evidence="3" key="1">
    <citation type="submission" date="2011-08" db="EMBL/GenBank/DDBJ databases">
        <authorList>
            <person name="Rombauts S."/>
        </authorList>
    </citation>
    <scope>NUCLEOTIDE SEQUENCE</scope>
    <source>
        <strain evidence="3">London</strain>
    </source>
</reference>
<dbReference type="OrthoDB" id="10536590at2759"/>
<keyword evidence="3" id="KW-1185">Reference proteome</keyword>
<dbReference type="AlphaFoldDB" id="T1L2X3"/>
<dbReference type="Proteomes" id="UP000015104">
    <property type="component" value="Unassembled WGS sequence"/>
</dbReference>
<feature type="region of interest" description="Disordered" evidence="1">
    <location>
        <begin position="18"/>
        <end position="49"/>
    </location>
</feature>
<accession>T1L2X3</accession>
<sequence length="375" mass="42127">MDDDEDCSRPSDEVYKLLYDEEDSDIDDGNFKRTRHTSSNDGDRDAPNERLKVNVTAAGKSDLSITRTIRFDDALLKRTITKPVKAVNSSGSPGFTSPVKPATSSTDSESVFQRLSFPEKNAIPQQTVSLSTNIQRPTIPKSSSTISLSEKTSSPSVKRILDVQRPSNSIKLRPSSDAINAPISRSNLDLQLPQVIVPPKSKPIFSEKNVDLDTFLRQLKSELIAHRSLDRLYNRSLFELSAMKKNPDFQQILKSVVEGVLFDPECQPNSDSVHKILKLLQNFDLDNTNTWTFLIDRSYTLITENTDAHYKRLSCFIEMTFNHLFLTKLKLLPCTALNLFKMAQVSPFNPAVKPRPRAPVSNLKSNLVSALQENQ</sequence>
<reference evidence="2" key="2">
    <citation type="submission" date="2015-06" db="UniProtKB">
        <authorList>
            <consortium name="EnsemblMetazoa"/>
        </authorList>
    </citation>
    <scope>IDENTIFICATION</scope>
</reference>
<name>T1L2X3_TETUR</name>
<evidence type="ECO:0000313" key="2">
    <source>
        <dbReference type="EnsemblMetazoa" id="tetur34g00720.1"/>
    </source>
</evidence>
<protein>
    <submittedName>
        <fullName evidence="2">Uncharacterized protein</fullName>
    </submittedName>
</protein>
<dbReference type="KEGG" id="tut:107369714"/>